<evidence type="ECO:0000313" key="13">
    <source>
        <dbReference type="RefSeq" id="XP_005104237.1"/>
    </source>
</evidence>
<keyword evidence="12" id="KW-1185">Reference proteome</keyword>
<name>A0ABM0JY23_APLCA</name>
<evidence type="ECO:0000259" key="11">
    <source>
        <dbReference type="PROSITE" id="PS50262"/>
    </source>
</evidence>
<dbReference type="Pfam" id="PF00001">
    <property type="entry name" value="7tm_1"/>
    <property type="match status" value="1"/>
</dbReference>
<dbReference type="InterPro" id="IPR017452">
    <property type="entry name" value="GPCR_Rhodpsn_7TM"/>
</dbReference>
<dbReference type="SUPFAM" id="SSF81321">
    <property type="entry name" value="Family A G protein-coupled receptor-like"/>
    <property type="match status" value="1"/>
</dbReference>
<evidence type="ECO:0000313" key="12">
    <source>
        <dbReference type="Proteomes" id="UP000694888"/>
    </source>
</evidence>
<evidence type="ECO:0000256" key="6">
    <source>
        <dbReference type="ARBA" id="ARBA00023136"/>
    </source>
</evidence>
<feature type="transmembrane region" description="Helical" evidence="10">
    <location>
        <begin position="256"/>
        <end position="273"/>
    </location>
</feature>
<evidence type="ECO:0000256" key="8">
    <source>
        <dbReference type="ARBA" id="ARBA00023224"/>
    </source>
</evidence>
<evidence type="ECO:0000256" key="10">
    <source>
        <dbReference type="SAM" id="Phobius"/>
    </source>
</evidence>
<evidence type="ECO:0000256" key="9">
    <source>
        <dbReference type="RuleBase" id="RU000688"/>
    </source>
</evidence>
<keyword evidence="7 9" id="KW-0675">Receptor</keyword>
<comment type="subcellular location">
    <subcellularLocation>
        <location evidence="1">Cell membrane</location>
        <topology evidence="1">Multi-pass membrane protein</topology>
    </subcellularLocation>
</comment>
<feature type="transmembrane region" description="Helical" evidence="10">
    <location>
        <begin position="74"/>
        <end position="94"/>
    </location>
</feature>
<keyword evidence="3 9" id="KW-0812">Transmembrane</keyword>
<comment type="similarity">
    <text evidence="9">Belongs to the G-protein coupled receptor 1 family.</text>
</comment>
<evidence type="ECO:0000256" key="4">
    <source>
        <dbReference type="ARBA" id="ARBA00022989"/>
    </source>
</evidence>
<organism evidence="12 13">
    <name type="scientific">Aplysia californica</name>
    <name type="common">California sea hare</name>
    <dbReference type="NCBI Taxonomy" id="6500"/>
    <lineage>
        <taxon>Eukaryota</taxon>
        <taxon>Metazoa</taxon>
        <taxon>Spiralia</taxon>
        <taxon>Lophotrochozoa</taxon>
        <taxon>Mollusca</taxon>
        <taxon>Gastropoda</taxon>
        <taxon>Heterobranchia</taxon>
        <taxon>Euthyneura</taxon>
        <taxon>Tectipleura</taxon>
        <taxon>Aplysiida</taxon>
        <taxon>Aplysioidea</taxon>
        <taxon>Aplysiidae</taxon>
        <taxon>Aplysia</taxon>
    </lineage>
</organism>
<dbReference type="PROSITE" id="PS00237">
    <property type="entry name" value="G_PROTEIN_RECEP_F1_1"/>
    <property type="match status" value="1"/>
</dbReference>
<dbReference type="InterPro" id="IPR000276">
    <property type="entry name" value="GPCR_Rhodpsn"/>
</dbReference>
<sequence>MEFPSINISHLLEVGKLINGTASRQSKPSDHLTFAMDTALACTMAIEAPFIVLANILMLVTIIYRRKLHTSDCYIIASLAVADLIMGLVDMPLVTIANIPRIESLMRSHRITCFSWWFSGSLAVFCSLNNICLLSIERFIAINWPFHYSQWLTRERVLGVIVIVWLLEILRTSLIFFVGKYFESAPTLRGKCNYYYGLPMWFHEELGNYKVYVTLSLALVLCTQVTFIALRQVRRIEKVTARYASERREIKRRMRSVRITAAVNYVFFLMWLPRQVEPYISSALQLTKNQTHALHVINQIVMKSNSLLNPLVVALFRPTVREAYKFLLTIPPWRWSEVRYHEIMDSSFYSSTVSKAADITPKSGTRKCTEGEMEVNEAVINEERVEGPANEIVV</sequence>
<dbReference type="PRINTS" id="PR00237">
    <property type="entry name" value="GPCRRHODOPSN"/>
</dbReference>
<feature type="transmembrane region" description="Helical" evidence="10">
    <location>
        <begin position="209"/>
        <end position="230"/>
    </location>
</feature>
<dbReference type="InterPro" id="IPR050569">
    <property type="entry name" value="TAAR"/>
</dbReference>
<evidence type="ECO:0000256" key="5">
    <source>
        <dbReference type="ARBA" id="ARBA00023040"/>
    </source>
</evidence>
<feature type="domain" description="G-protein coupled receptors family 1 profile" evidence="11">
    <location>
        <begin position="54"/>
        <end position="313"/>
    </location>
</feature>
<keyword evidence="4 10" id="KW-1133">Transmembrane helix</keyword>
<gene>
    <name evidence="13" type="primary">LOC101863455</name>
</gene>
<dbReference type="RefSeq" id="XP_005104237.1">
    <property type="nucleotide sequence ID" value="XM_005104180.1"/>
</dbReference>
<evidence type="ECO:0000256" key="3">
    <source>
        <dbReference type="ARBA" id="ARBA00022692"/>
    </source>
</evidence>
<evidence type="ECO:0000256" key="7">
    <source>
        <dbReference type="ARBA" id="ARBA00023170"/>
    </source>
</evidence>
<dbReference type="PANTHER" id="PTHR24249">
    <property type="entry name" value="HISTAMINE RECEPTOR-RELATED G-PROTEIN COUPLED RECEPTOR"/>
    <property type="match status" value="1"/>
</dbReference>
<keyword evidence="5 9" id="KW-0297">G-protein coupled receptor</keyword>
<keyword evidence="8 9" id="KW-0807">Transducer</keyword>
<dbReference type="Proteomes" id="UP000694888">
    <property type="component" value="Unplaced"/>
</dbReference>
<reference evidence="13" key="1">
    <citation type="submission" date="2025-08" db="UniProtKB">
        <authorList>
            <consortium name="RefSeq"/>
        </authorList>
    </citation>
    <scope>IDENTIFICATION</scope>
</reference>
<dbReference type="PROSITE" id="PS50262">
    <property type="entry name" value="G_PROTEIN_RECEP_F1_2"/>
    <property type="match status" value="1"/>
</dbReference>
<protein>
    <submittedName>
        <fullName evidence="13">Trace amine-associated receptor 5</fullName>
    </submittedName>
</protein>
<proteinExistence type="inferred from homology"/>
<dbReference type="PANTHER" id="PTHR24249:SF421">
    <property type="entry name" value="G-PROTEIN COUPLED RECEPTORS FAMILY 1 PROFILE DOMAIN-CONTAINING PROTEIN"/>
    <property type="match status" value="1"/>
</dbReference>
<feature type="transmembrane region" description="Helical" evidence="10">
    <location>
        <begin position="38"/>
        <end position="62"/>
    </location>
</feature>
<feature type="transmembrane region" description="Helical" evidence="10">
    <location>
        <begin position="114"/>
        <end position="136"/>
    </location>
</feature>
<feature type="transmembrane region" description="Helical" evidence="10">
    <location>
        <begin position="157"/>
        <end position="178"/>
    </location>
</feature>
<evidence type="ECO:0000256" key="2">
    <source>
        <dbReference type="ARBA" id="ARBA00022475"/>
    </source>
</evidence>
<dbReference type="Gene3D" id="1.20.1070.10">
    <property type="entry name" value="Rhodopsin 7-helix transmembrane proteins"/>
    <property type="match status" value="1"/>
</dbReference>
<keyword evidence="2" id="KW-1003">Cell membrane</keyword>
<evidence type="ECO:0000256" key="1">
    <source>
        <dbReference type="ARBA" id="ARBA00004651"/>
    </source>
</evidence>
<dbReference type="GeneID" id="101863455"/>
<dbReference type="CDD" id="cd00637">
    <property type="entry name" value="7tm_classA_rhodopsin-like"/>
    <property type="match status" value="1"/>
</dbReference>
<keyword evidence="6 10" id="KW-0472">Membrane</keyword>
<accession>A0ABM0JY23</accession>